<dbReference type="InterPro" id="IPR000914">
    <property type="entry name" value="SBP_5_dom"/>
</dbReference>
<evidence type="ECO:0000256" key="1">
    <source>
        <dbReference type="ARBA" id="ARBA00004418"/>
    </source>
</evidence>
<organism evidence="7 8">
    <name type="scientific">Azospirillum doebereinerae</name>
    <dbReference type="NCBI Taxonomy" id="92933"/>
    <lineage>
        <taxon>Bacteria</taxon>
        <taxon>Pseudomonadati</taxon>
        <taxon>Pseudomonadota</taxon>
        <taxon>Alphaproteobacteria</taxon>
        <taxon>Rhodospirillales</taxon>
        <taxon>Azospirillaceae</taxon>
        <taxon>Azospirillum</taxon>
    </lineage>
</organism>
<reference evidence="7 8" key="1">
    <citation type="submission" date="2018-12" db="EMBL/GenBank/DDBJ databases">
        <authorList>
            <person name="Yang Y."/>
        </authorList>
    </citation>
    <scope>NUCLEOTIDE SEQUENCE [LARGE SCALE GENOMIC DNA]</scope>
    <source>
        <strain evidence="7 8">GSF71</strain>
    </source>
</reference>
<keyword evidence="8" id="KW-1185">Reference proteome</keyword>
<evidence type="ECO:0000256" key="3">
    <source>
        <dbReference type="ARBA" id="ARBA00022448"/>
    </source>
</evidence>
<dbReference type="EMBL" id="RZIJ01000024">
    <property type="protein sequence ID" value="RUQ65951.1"/>
    <property type="molecule type" value="Genomic_DNA"/>
</dbReference>
<dbReference type="OrthoDB" id="9803988at2"/>
<gene>
    <name evidence="7" type="ORF">EJ913_24185</name>
</gene>
<dbReference type="InterPro" id="IPR006311">
    <property type="entry name" value="TAT_signal"/>
</dbReference>
<sequence length="515" mass="56585">MPAVHRRQVLGFLGAVAAARAVLPSSARAALAGTLRIGIKALPASLNPLTVNDLVARQILGSMYESLTSVDPEGRILPGLALSWEASDNARRWRLALRRGVVFHTGRPFTARDVKRSFEAALAAEGANFAVLALSKVRGFRAMRERSATELSGVTVIDDHTLEVVCDEPCAIFPFARFNIVDAEAVAQAGPAWYREMSAGTGPYRLSGSAEGIRVDVEASPHWRGGAVPFERVSFLATGIGNDGIGLFNDSQIDFSFVDTDAMRAVIDDPGFKRALISCPRMQMRAVALDPRRVAAFGDVRVRRALSMLIDRAAMAERFFRGVARVHNGVVPPALLANERLEPLVYDPKGARELLAQAGHPDGRGIEPFTVHIVQEYRREFVYYVSQWNNSGIPAKLVVAPRQEFIARSRRRDYDAFLFGWTATYPDAMNFLDELFSSRSRFNPVGWSNAEFDGILDSAMALSDPERRADAYKKAERLVMADLPLIPLVVPDYVALRSNALSDNFITPFGGMNFA</sequence>
<feature type="signal peptide" evidence="5">
    <location>
        <begin position="1"/>
        <end position="29"/>
    </location>
</feature>
<proteinExistence type="inferred from homology"/>
<keyword evidence="3" id="KW-0813">Transport</keyword>
<dbReference type="AlphaFoldDB" id="A0A3S0WRW6"/>
<evidence type="ECO:0000256" key="4">
    <source>
        <dbReference type="ARBA" id="ARBA00022729"/>
    </source>
</evidence>
<comment type="caution">
    <text evidence="7">The sequence shown here is derived from an EMBL/GenBank/DDBJ whole genome shotgun (WGS) entry which is preliminary data.</text>
</comment>
<evidence type="ECO:0000256" key="5">
    <source>
        <dbReference type="SAM" id="SignalP"/>
    </source>
</evidence>
<evidence type="ECO:0000256" key="2">
    <source>
        <dbReference type="ARBA" id="ARBA00005695"/>
    </source>
</evidence>
<comment type="subcellular location">
    <subcellularLocation>
        <location evidence="1">Periplasm</location>
    </subcellularLocation>
</comment>
<dbReference type="Proteomes" id="UP000280346">
    <property type="component" value="Unassembled WGS sequence"/>
</dbReference>
<dbReference type="Pfam" id="PF00496">
    <property type="entry name" value="SBP_bac_5"/>
    <property type="match status" value="1"/>
</dbReference>
<evidence type="ECO:0000313" key="7">
    <source>
        <dbReference type="EMBL" id="RUQ65951.1"/>
    </source>
</evidence>
<dbReference type="PANTHER" id="PTHR30290:SF10">
    <property type="entry name" value="PERIPLASMIC OLIGOPEPTIDE-BINDING PROTEIN-RELATED"/>
    <property type="match status" value="1"/>
</dbReference>
<dbReference type="Gene3D" id="3.90.76.10">
    <property type="entry name" value="Dipeptide-binding Protein, Domain 1"/>
    <property type="match status" value="1"/>
</dbReference>
<dbReference type="PROSITE" id="PS51318">
    <property type="entry name" value="TAT"/>
    <property type="match status" value="1"/>
</dbReference>
<dbReference type="GO" id="GO:0015833">
    <property type="term" value="P:peptide transport"/>
    <property type="evidence" value="ECO:0007669"/>
    <property type="project" value="TreeGrafter"/>
</dbReference>
<dbReference type="PIRSF" id="PIRSF002741">
    <property type="entry name" value="MppA"/>
    <property type="match status" value="1"/>
</dbReference>
<accession>A0A3S0WRW6</accession>
<dbReference type="InterPro" id="IPR030678">
    <property type="entry name" value="Peptide/Ni-bd"/>
</dbReference>
<feature type="domain" description="Solute-binding protein family 5" evidence="6">
    <location>
        <begin position="76"/>
        <end position="440"/>
    </location>
</feature>
<dbReference type="Gene3D" id="3.10.105.10">
    <property type="entry name" value="Dipeptide-binding Protein, Domain 3"/>
    <property type="match status" value="1"/>
</dbReference>
<dbReference type="GO" id="GO:0043190">
    <property type="term" value="C:ATP-binding cassette (ABC) transporter complex"/>
    <property type="evidence" value="ECO:0007669"/>
    <property type="project" value="InterPro"/>
</dbReference>
<dbReference type="PANTHER" id="PTHR30290">
    <property type="entry name" value="PERIPLASMIC BINDING COMPONENT OF ABC TRANSPORTER"/>
    <property type="match status" value="1"/>
</dbReference>
<feature type="chain" id="PRO_5018657315" evidence="5">
    <location>
        <begin position="30"/>
        <end position="515"/>
    </location>
</feature>
<evidence type="ECO:0000259" key="6">
    <source>
        <dbReference type="Pfam" id="PF00496"/>
    </source>
</evidence>
<dbReference type="CDD" id="cd00995">
    <property type="entry name" value="PBP2_NikA_DppA_OppA_like"/>
    <property type="match status" value="1"/>
</dbReference>
<protein>
    <submittedName>
        <fullName evidence="7">ABC transporter substrate-binding protein</fullName>
    </submittedName>
</protein>
<dbReference type="GO" id="GO:1904680">
    <property type="term" value="F:peptide transmembrane transporter activity"/>
    <property type="evidence" value="ECO:0007669"/>
    <property type="project" value="TreeGrafter"/>
</dbReference>
<name>A0A3S0WRW6_9PROT</name>
<dbReference type="GO" id="GO:0030288">
    <property type="term" value="C:outer membrane-bounded periplasmic space"/>
    <property type="evidence" value="ECO:0007669"/>
    <property type="project" value="UniProtKB-ARBA"/>
</dbReference>
<keyword evidence="4 5" id="KW-0732">Signal</keyword>
<dbReference type="SUPFAM" id="SSF53850">
    <property type="entry name" value="Periplasmic binding protein-like II"/>
    <property type="match status" value="1"/>
</dbReference>
<comment type="similarity">
    <text evidence="2">Belongs to the bacterial solute-binding protein 5 family.</text>
</comment>
<dbReference type="RefSeq" id="WP_127002743.1">
    <property type="nucleotide sequence ID" value="NZ_JBNPXW010000011.1"/>
</dbReference>
<dbReference type="InterPro" id="IPR039424">
    <property type="entry name" value="SBP_5"/>
</dbReference>
<evidence type="ECO:0000313" key="8">
    <source>
        <dbReference type="Proteomes" id="UP000280346"/>
    </source>
</evidence>
<dbReference type="Gene3D" id="3.40.190.10">
    <property type="entry name" value="Periplasmic binding protein-like II"/>
    <property type="match status" value="1"/>
</dbReference>